<feature type="active site" description="Proton donor/acceptor" evidence="13">
    <location>
        <position position="341"/>
    </location>
</feature>
<keyword evidence="2" id="KW-1003">Cell membrane</keyword>
<evidence type="ECO:0000256" key="1">
    <source>
        <dbReference type="ARBA" id="ARBA00004752"/>
    </source>
</evidence>
<keyword evidence="4" id="KW-0732">Signal</keyword>
<dbReference type="InterPro" id="IPR050979">
    <property type="entry name" value="LD-transpeptidase"/>
</dbReference>
<accession>A0A318RQ49</accession>
<dbReference type="InterPro" id="IPR038063">
    <property type="entry name" value="Transpep_catalytic_dom"/>
</dbReference>
<dbReference type="InterPro" id="IPR041280">
    <property type="entry name" value="Big_10"/>
</dbReference>
<dbReference type="GO" id="GO:0016746">
    <property type="term" value="F:acyltransferase activity"/>
    <property type="evidence" value="ECO:0007669"/>
    <property type="project" value="UniProtKB-KW"/>
</dbReference>
<keyword evidence="5 13" id="KW-0133">Cell shape</keyword>
<dbReference type="EMBL" id="QJSP01000014">
    <property type="protein sequence ID" value="PYE13953.1"/>
    <property type="molecule type" value="Genomic_DNA"/>
</dbReference>
<dbReference type="CDD" id="cd13432">
    <property type="entry name" value="LDT_IgD_like_2"/>
    <property type="match status" value="1"/>
</dbReference>
<dbReference type="Pfam" id="PF03734">
    <property type="entry name" value="YkuD"/>
    <property type="match status" value="1"/>
</dbReference>
<comment type="pathway">
    <text evidence="12">Glycan biosynthesis.</text>
</comment>
<evidence type="ECO:0000256" key="12">
    <source>
        <dbReference type="ARBA" id="ARBA00060592"/>
    </source>
</evidence>
<dbReference type="GO" id="GO:0005576">
    <property type="term" value="C:extracellular region"/>
    <property type="evidence" value="ECO:0007669"/>
    <property type="project" value="TreeGrafter"/>
</dbReference>
<evidence type="ECO:0000256" key="8">
    <source>
        <dbReference type="ARBA" id="ARBA00023139"/>
    </source>
</evidence>
<dbReference type="CDD" id="cd16913">
    <property type="entry name" value="YkuD_like"/>
    <property type="match status" value="1"/>
</dbReference>
<feature type="domain" description="L,D-TPase catalytic" evidence="14">
    <location>
        <begin position="258"/>
        <end position="383"/>
    </location>
</feature>
<dbReference type="UniPathway" id="UPA00219"/>
<evidence type="ECO:0000256" key="10">
    <source>
        <dbReference type="ARBA" id="ARBA00023315"/>
    </source>
</evidence>
<organism evidence="15 16">
    <name type="scientific">Williamsia limnetica</name>
    <dbReference type="NCBI Taxonomy" id="882452"/>
    <lineage>
        <taxon>Bacteria</taxon>
        <taxon>Bacillati</taxon>
        <taxon>Actinomycetota</taxon>
        <taxon>Actinomycetes</taxon>
        <taxon>Mycobacteriales</taxon>
        <taxon>Nocardiaceae</taxon>
        <taxon>Williamsia</taxon>
    </lineage>
</organism>
<dbReference type="GO" id="GO:0008360">
    <property type="term" value="P:regulation of cell shape"/>
    <property type="evidence" value="ECO:0007669"/>
    <property type="project" value="UniProtKB-UniRule"/>
</dbReference>
<keyword evidence="8" id="KW-0564">Palmitate</keyword>
<dbReference type="AlphaFoldDB" id="A0A318RQ49"/>
<evidence type="ECO:0000256" key="9">
    <source>
        <dbReference type="ARBA" id="ARBA00023288"/>
    </source>
</evidence>
<dbReference type="GO" id="GO:0071972">
    <property type="term" value="F:peptidoglycan L,D-transpeptidase activity"/>
    <property type="evidence" value="ECO:0007669"/>
    <property type="project" value="TreeGrafter"/>
</dbReference>
<dbReference type="Gene3D" id="2.60.40.3780">
    <property type="match status" value="1"/>
</dbReference>
<dbReference type="PROSITE" id="PS52029">
    <property type="entry name" value="LD_TPASE"/>
    <property type="match status" value="1"/>
</dbReference>
<evidence type="ECO:0000313" key="16">
    <source>
        <dbReference type="Proteomes" id="UP000247591"/>
    </source>
</evidence>
<evidence type="ECO:0000256" key="2">
    <source>
        <dbReference type="ARBA" id="ARBA00022475"/>
    </source>
</evidence>
<keyword evidence="7" id="KW-0472">Membrane</keyword>
<dbReference type="FunFam" id="2.40.440.10:FF:000005">
    <property type="entry name" value="L,D-transpeptidase 2"/>
    <property type="match status" value="1"/>
</dbReference>
<keyword evidence="16" id="KW-1185">Reference proteome</keyword>
<evidence type="ECO:0000256" key="4">
    <source>
        <dbReference type="ARBA" id="ARBA00022729"/>
    </source>
</evidence>
<dbReference type="GO" id="GO:0018104">
    <property type="term" value="P:peptidoglycan-protein cross-linking"/>
    <property type="evidence" value="ECO:0007669"/>
    <property type="project" value="TreeGrafter"/>
</dbReference>
<keyword evidence="6 13" id="KW-0573">Peptidoglycan synthesis</keyword>
<keyword evidence="10" id="KW-0012">Acyltransferase</keyword>
<evidence type="ECO:0000256" key="5">
    <source>
        <dbReference type="ARBA" id="ARBA00022960"/>
    </source>
</evidence>
<dbReference type="Gene3D" id="2.60.40.3710">
    <property type="match status" value="1"/>
</dbReference>
<evidence type="ECO:0000313" key="15">
    <source>
        <dbReference type="EMBL" id="PYE13953.1"/>
    </source>
</evidence>
<name>A0A318RQ49_WILLI</name>
<sequence>MGFRQASMSSRVGKPAALVIFLVTLAGVMSACSSDPTPPKYSDQVVSTTPFDDLLQPAVEVTGFADKPVVDGDVGFAPGAPVKVTAKDARLTDVTITNAGGGTPVQGTLSEDKKSWTVPAGSFGYNKKYTLVADAKGIGGTTQSTTTFTTSSPNNLTQAYLLPENNSTVGVGMPVSIRFDESIPNRKAAQDAITVTTDPPTEGAFYWLSDTELRWRPENYWKPGTKVDVAVNTYGIDLGDGLFGQENLKTNFTIGRELIATADDNTKTITITENGKVIKTMPTSMGKDSTPTDNGTYIIGDRVDSIVMDSSTYGVPVSSSAGYRLDVDYATQMSWSGIYIHSAPWSVYAQGSENTSHGCLNVSPENALWWVQNSLRGDVITVKNTVGPELSGTDGLGDWNIPWETWKKGNA</sequence>
<feature type="active site" description="Nucleophile" evidence="13">
    <location>
        <position position="359"/>
    </location>
</feature>
<evidence type="ECO:0000256" key="13">
    <source>
        <dbReference type="PROSITE-ProRule" id="PRU01373"/>
    </source>
</evidence>
<dbReference type="PANTHER" id="PTHR30582:SF2">
    <property type="entry name" value="L,D-TRANSPEPTIDASE YCIB-RELATED"/>
    <property type="match status" value="1"/>
</dbReference>
<evidence type="ECO:0000256" key="6">
    <source>
        <dbReference type="ARBA" id="ARBA00022984"/>
    </source>
</evidence>
<keyword evidence="9 15" id="KW-0449">Lipoprotein</keyword>
<comment type="pathway">
    <text evidence="1 13">Cell wall biogenesis; peptidoglycan biosynthesis.</text>
</comment>
<keyword evidence="3" id="KW-0808">Transferase</keyword>
<dbReference type="Proteomes" id="UP000247591">
    <property type="component" value="Unassembled WGS sequence"/>
</dbReference>
<comment type="caution">
    <text evidence="15">The sequence shown here is derived from an EMBL/GenBank/DDBJ whole genome shotgun (WGS) entry which is preliminary data.</text>
</comment>
<protein>
    <submittedName>
        <fullName evidence="15">Lipoprotein-anchoring transpeptidase ErfK/SrfK</fullName>
    </submittedName>
</protein>
<evidence type="ECO:0000256" key="3">
    <source>
        <dbReference type="ARBA" id="ARBA00022679"/>
    </source>
</evidence>
<proteinExistence type="predicted"/>
<gene>
    <name evidence="15" type="ORF">DFR67_11448</name>
</gene>
<dbReference type="PROSITE" id="PS51257">
    <property type="entry name" value="PROKAR_LIPOPROTEIN"/>
    <property type="match status" value="1"/>
</dbReference>
<evidence type="ECO:0000256" key="7">
    <source>
        <dbReference type="ARBA" id="ARBA00023136"/>
    </source>
</evidence>
<dbReference type="SUPFAM" id="SSF141523">
    <property type="entry name" value="L,D-transpeptidase catalytic domain-like"/>
    <property type="match status" value="1"/>
</dbReference>
<reference evidence="15 16" key="1">
    <citation type="submission" date="2018-06" db="EMBL/GenBank/DDBJ databases">
        <title>Genomic Encyclopedia of Type Strains, Phase IV (KMG-IV): sequencing the most valuable type-strain genomes for metagenomic binning, comparative biology and taxonomic classification.</title>
        <authorList>
            <person name="Goeker M."/>
        </authorList>
    </citation>
    <scope>NUCLEOTIDE SEQUENCE [LARGE SCALE GENOMIC DNA]</scope>
    <source>
        <strain evidence="15 16">DSM 45521</strain>
    </source>
</reference>
<dbReference type="Gene3D" id="2.40.440.10">
    <property type="entry name" value="L,D-transpeptidase catalytic domain-like"/>
    <property type="match status" value="1"/>
</dbReference>
<dbReference type="Pfam" id="PF17964">
    <property type="entry name" value="Big_10"/>
    <property type="match status" value="1"/>
</dbReference>
<dbReference type="PANTHER" id="PTHR30582">
    <property type="entry name" value="L,D-TRANSPEPTIDASE"/>
    <property type="match status" value="1"/>
</dbReference>
<dbReference type="GO" id="GO:0071555">
    <property type="term" value="P:cell wall organization"/>
    <property type="evidence" value="ECO:0007669"/>
    <property type="project" value="UniProtKB-UniRule"/>
</dbReference>
<evidence type="ECO:0000259" key="14">
    <source>
        <dbReference type="PROSITE" id="PS52029"/>
    </source>
</evidence>
<evidence type="ECO:0000256" key="11">
    <source>
        <dbReference type="ARBA" id="ARBA00023316"/>
    </source>
</evidence>
<keyword evidence="11 13" id="KW-0961">Cell wall biogenesis/degradation</keyword>
<dbReference type="InterPro" id="IPR005490">
    <property type="entry name" value="LD_TPept_cat_dom"/>
</dbReference>